<dbReference type="Gene3D" id="3.30.200.20">
    <property type="entry name" value="Phosphorylase Kinase, domain 1"/>
    <property type="match status" value="1"/>
</dbReference>
<protein>
    <recommendedName>
        <fullName evidence="16">Serine/threonine-protein kinase receptor</fullName>
        <ecNumber evidence="16">2.7.11.30</ecNumber>
    </recommendedName>
</protein>
<keyword evidence="10 16" id="KW-1133">Transmembrane helix</keyword>
<dbReference type="Gene3D" id="2.10.60.10">
    <property type="entry name" value="CD59"/>
    <property type="match status" value="1"/>
</dbReference>
<evidence type="ECO:0000256" key="13">
    <source>
        <dbReference type="PIRSR" id="PIRSR037393-1"/>
    </source>
</evidence>
<dbReference type="InterPro" id="IPR045860">
    <property type="entry name" value="Snake_toxin-like_sf"/>
</dbReference>
<evidence type="ECO:0000256" key="10">
    <source>
        <dbReference type="ARBA" id="ARBA00022989"/>
    </source>
</evidence>
<comment type="subcellular location">
    <subcellularLocation>
        <location evidence="1 16">Membrane</location>
        <topology evidence="1 16">Single-pass type I membrane protein</topology>
    </subcellularLocation>
</comment>
<accession>A0A1J1HIH9</accession>
<dbReference type="GO" id="GO:0048185">
    <property type="term" value="F:activin binding"/>
    <property type="evidence" value="ECO:0007669"/>
    <property type="project" value="TreeGrafter"/>
</dbReference>
<keyword evidence="4 16" id="KW-0808">Transferase</keyword>
<dbReference type="InterPro" id="IPR000472">
    <property type="entry name" value="Activin_recp"/>
</dbReference>
<dbReference type="Gene3D" id="1.10.510.10">
    <property type="entry name" value="Transferase(Phosphotransferase) domain 1"/>
    <property type="match status" value="1"/>
</dbReference>
<gene>
    <name evidence="19" type="ORF">CLUMA_CG001164</name>
</gene>
<dbReference type="InterPro" id="IPR000719">
    <property type="entry name" value="Prot_kinase_dom"/>
</dbReference>
<dbReference type="GO" id="GO:0005524">
    <property type="term" value="F:ATP binding"/>
    <property type="evidence" value="ECO:0007669"/>
    <property type="project" value="UniProtKB-UniRule"/>
</dbReference>
<evidence type="ECO:0000256" key="6">
    <source>
        <dbReference type="ARBA" id="ARBA00022729"/>
    </source>
</evidence>
<evidence type="ECO:0000256" key="11">
    <source>
        <dbReference type="ARBA" id="ARBA00023136"/>
    </source>
</evidence>
<comment type="similarity">
    <text evidence="2 16">Belongs to the protein kinase superfamily. TKL Ser/Thr protein kinase family. TGFB receptor subfamily.</text>
</comment>
<dbReference type="OrthoDB" id="547665at2759"/>
<evidence type="ECO:0000256" key="15">
    <source>
        <dbReference type="PIRSR" id="PIRSR037393-3"/>
    </source>
</evidence>
<dbReference type="PROSITE" id="PS50011">
    <property type="entry name" value="PROTEIN_KINASE_DOM"/>
    <property type="match status" value="1"/>
</dbReference>
<feature type="active site" description="Proton acceptor" evidence="13">
    <location>
        <position position="348"/>
    </location>
</feature>
<feature type="disulfide bond" evidence="15">
    <location>
        <begin position="111"/>
        <end position="125"/>
    </location>
</feature>
<dbReference type="PANTHER" id="PTHR23255:SF98">
    <property type="entry name" value="SERINE_THREONINE-PROTEIN KINASE RECEPTOR"/>
    <property type="match status" value="1"/>
</dbReference>
<evidence type="ECO:0000256" key="9">
    <source>
        <dbReference type="ARBA" id="ARBA00022840"/>
    </source>
</evidence>
<keyword evidence="7 14" id="KW-0547">Nucleotide-binding</keyword>
<organism evidence="19 20">
    <name type="scientific">Clunio marinus</name>
    <dbReference type="NCBI Taxonomy" id="568069"/>
    <lineage>
        <taxon>Eukaryota</taxon>
        <taxon>Metazoa</taxon>
        <taxon>Ecdysozoa</taxon>
        <taxon>Arthropoda</taxon>
        <taxon>Hexapoda</taxon>
        <taxon>Insecta</taxon>
        <taxon>Pterygota</taxon>
        <taxon>Neoptera</taxon>
        <taxon>Endopterygota</taxon>
        <taxon>Diptera</taxon>
        <taxon>Nematocera</taxon>
        <taxon>Chironomoidea</taxon>
        <taxon>Chironomidae</taxon>
        <taxon>Clunio</taxon>
    </lineage>
</organism>
<dbReference type="EC" id="2.7.11.30" evidence="16"/>
<sequence length="534" mass="61512">MKKMKLRSTFLFGFLMLMISAASTLPTFGDDHEDNEHEKSYHPEMTITCEYYNAKDCKKEPCLPKKITCPDSNGKRQGCFVLWGTNNMTEQPIVEMKDCFIFHDDCNQSECIDYKYEKSAGKNFCCCRHDMCNREFVWKPTPTEPSTTENVNENEKSVHLTDTSKWIWASFLLLSLIGFCIASRYIYHQRKQIFKEIPTAEPELSVSSQCLYIRPIDLIEIKAHGRFGVVWKGKMPNGEVAVKVFSPTEKKSWITEQEIYKLPRMNHPNILHFIGAEKHIFQDGKTEFWLITQYQPLGSLCDYLKSHTVNWQELCKIAESMARGLMHLHEEIPGTRTDELKPAIAHRDFKSKNVLLKPDLTACIADFGLALRFTPGQTVGDLHGQVGTRRYMAPEILDGAINFNRDSFLRIDVYACGLVLWELVSRCSAHGGPVADYRLPFEMELGLDLHLEDMQENVAAKKLRPRIYEEWRTHSGLNAVCETIEECWDHDQEARLSSSCIMERLSQHSRYKQIAIDTTTTTNNFISINNTNDQ</sequence>
<keyword evidence="11 16" id="KW-0472">Membrane</keyword>
<evidence type="ECO:0000256" key="12">
    <source>
        <dbReference type="ARBA" id="ARBA00023170"/>
    </source>
</evidence>
<evidence type="ECO:0000313" key="20">
    <source>
        <dbReference type="Proteomes" id="UP000183832"/>
    </source>
</evidence>
<keyword evidence="16" id="KW-0464">Manganese</keyword>
<dbReference type="PIRSF" id="PIRSF037393">
    <property type="entry name" value="TGFRII"/>
    <property type="match status" value="1"/>
</dbReference>
<dbReference type="CDD" id="cd23615">
    <property type="entry name" value="TFP_LU_ECD_ACVR2"/>
    <property type="match status" value="1"/>
</dbReference>
<keyword evidence="3 16" id="KW-0723">Serine/threonine-protein kinase</keyword>
<evidence type="ECO:0000256" key="1">
    <source>
        <dbReference type="ARBA" id="ARBA00004479"/>
    </source>
</evidence>
<dbReference type="GO" id="GO:0048179">
    <property type="term" value="C:activin receptor complex"/>
    <property type="evidence" value="ECO:0007669"/>
    <property type="project" value="TreeGrafter"/>
</dbReference>
<dbReference type="FunFam" id="3.30.200.20:FF:000094">
    <property type="entry name" value="Serine/threonine-protein kinase receptor"/>
    <property type="match status" value="1"/>
</dbReference>
<evidence type="ECO:0000256" key="7">
    <source>
        <dbReference type="ARBA" id="ARBA00022741"/>
    </source>
</evidence>
<dbReference type="PANTHER" id="PTHR23255">
    <property type="entry name" value="TRANSFORMING GROWTH FACTOR-BETA RECEPTOR TYPE I AND II"/>
    <property type="match status" value="1"/>
</dbReference>
<feature type="signal peptide" evidence="17">
    <location>
        <begin position="1"/>
        <end position="24"/>
    </location>
</feature>
<dbReference type="InterPro" id="IPR017194">
    <property type="entry name" value="Transform_growth_fac-b_typ-2"/>
</dbReference>
<evidence type="ECO:0000256" key="17">
    <source>
        <dbReference type="SAM" id="SignalP"/>
    </source>
</evidence>
<dbReference type="GO" id="GO:0017002">
    <property type="term" value="F:activin receptor activity"/>
    <property type="evidence" value="ECO:0007669"/>
    <property type="project" value="TreeGrafter"/>
</dbReference>
<evidence type="ECO:0000256" key="8">
    <source>
        <dbReference type="ARBA" id="ARBA00022777"/>
    </source>
</evidence>
<evidence type="ECO:0000259" key="18">
    <source>
        <dbReference type="PROSITE" id="PS50011"/>
    </source>
</evidence>
<comment type="cofactor">
    <cofactor evidence="16">
        <name>Mg(2+)</name>
        <dbReference type="ChEBI" id="CHEBI:18420"/>
    </cofactor>
    <cofactor evidence="16">
        <name>Mn(2+)</name>
        <dbReference type="ChEBI" id="CHEBI:29035"/>
    </cofactor>
</comment>
<dbReference type="SUPFAM" id="SSF57302">
    <property type="entry name" value="Snake toxin-like"/>
    <property type="match status" value="1"/>
</dbReference>
<keyword evidence="16" id="KW-0460">Magnesium</keyword>
<feature type="chain" id="PRO_5012814276" description="Serine/threonine-protein kinase receptor" evidence="17">
    <location>
        <begin position="25"/>
        <end position="534"/>
    </location>
</feature>
<evidence type="ECO:0000256" key="5">
    <source>
        <dbReference type="ARBA" id="ARBA00022692"/>
    </source>
</evidence>
<evidence type="ECO:0000256" key="14">
    <source>
        <dbReference type="PIRSR" id="PIRSR037393-2"/>
    </source>
</evidence>
<evidence type="ECO:0000313" key="19">
    <source>
        <dbReference type="EMBL" id="CRK87362.1"/>
    </source>
</evidence>
<dbReference type="InterPro" id="IPR000333">
    <property type="entry name" value="TGFB_receptor"/>
</dbReference>
<comment type="catalytic activity">
    <reaction evidence="16">
        <text>L-threonyl-[receptor-protein] + ATP = O-phospho-L-threonyl-[receptor-protein] + ADP + H(+)</text>
        <dbReference type="Rhea" id="RHEA:44880"/>
        <dbReference type="Rhea" id="RHEA-COMP:11024"/>
        <dbReference type="Rhea" id="RHEA-COMP:11025"/>
        <dbReference type="ChEBI" id="CHEBI:15378"/>
        <dbReference type="ChEBI" id="CHEBI:30013"/>
        <dbReference type="ChEBI" id="CHEBI:30616"/>
        <dbReference type="ChEBI" id="CHEBI:61977"/>
        <dbReference type="ChEBI" id="CHEBI:456216"/>
        <dbReference type="EC" id="2.7.11.30"/>
    </reaction>
</comment>
<dbReference type="Pfam" id="PF00069">
    <property type="entry name" value="Pkinase"/>
    <property type="match status" value="1"/>
</dbReference>
<feature type="disulfide bond" evidence="15">
    <location>
        <begin position="127"/>
        <end position="132"/>
    </location>
</feature>
<keyword evidence="20" id="KW-1185">Reference proteome</keyword>
<dbReference type="InterPro" id="IPR008271">
    <property type="entry name" value="Ser/Thr_kinase_AS"/>
</dbReference>
<dbReference type="PRINTS" id="PR00653">
    <property type="entry name" value="ACTIVIN2R"/>
</dbReference>
<dbReference type="InterPro" id="IPR011009">
    <property type="entry name" value="Kinase-like_dom_sf"/>
</dbReference>
<keyword evidence="9 14" id="KW-0067">ATP-binding</keyword>
<keyword evidence="6 17" id="KW-0732">Signal</keyword>
<dbReference type="STRING" id="568069.A0A1J1HIH9"/>
<keyword evidence="15" id="KW-1015">Disulfide bond</keyword>
<dbReference type="PROSITE" id="PS00108">
    <property type="entry name" value="PROTEIN_KINASE_ST"/>
    <property type="match status" value="1"/>
</dbReference>
<dbReference type="AlphaFoldDB" id="A0A1J1HIH9"/>
<keyword evidence="12 16" id="KW-0675">Receptor</keyword>
<reference evidence="19 20" key="1">
    <citation type="submission" date="2015-04" db="EMBL/GenBank/DDBJ databases">
        <authorList>
            <person name="Syromyatnikov M.Y."/>
            <person name="Popov V.N."/>
        </authorList>
    </citation>
    <scope>NUCLEOTIDE SEQUENCE [LARGE SCALE GENOMIC DNA]</scope>
</reference>
<feature type="domain" description="Protein kinase" evidence="18">
    <location>
        <begin position="216"/>
        <end position="511"/>
    </location>
</feature>
<dbReference type="GO" id="GO:0071363">
    <property type="term" value="P:cellular response to growth factor stimulus"/>
    <property type="evidence" value="ECO:0007669"/>
    <property type="project" value="TreeGrafter"/>
</dbReference>
<feature type="transmembrane region" description="Helical" evidence="16">
    <location>
        <begin position="166"/>
        <end position="187"/>
    </location>
</feature>
<dbReference type="GO" id="GO:0046872">
    <property type="term" value="F:metal ion binding"/>
    <property type="evidence" value="ECO:0007669"/>
    <property type="project" value="UniProtKB-KW"/>
</dbReference>
<feature type="disulfide bond" evidence="15">
    <location>
        <begin position="49"/>
        <end position="79"/>
    </location>
</feature>
<dbReference type="CDD" id="cd14053">
    <property type="entry name" value="STKc_ACVR2"/>
    <property type="match status" value="1"/>
</dbReference>
<evidence type="ECO:0000256" key="16">
    <source>
        <dbReference type="RuleBase" id="RU361271"/>
    </source>
</evidence>
<evidence type="ECO:0000256" key="4">
    <source>
        <dbReference type="ARBA" id="ARBA00022679"/>
    </source>
</evidence>
<dbReference type="SUPFAM" id="SSF56112">
    <property type="entry name" value="Protein kinase-like (PK-like)"/>
    <property type="match status" value="1"/>
</dbReference>
<evidence type="ECO:0000256" key="3">
    <source>
        <dbReference type="ARBA" id="ARBA00022527"/>
    </source>
</evidence>
<dbReference type="Proteomes" id="UP000183832">
    <property type="component" value="Unassembled WGS sequence"/>
</dbReference>
<proteinExistence type="inferred from homology"/>
<dbReference type="EMBL" id="CVRI01000004">
    <property type="protein sequence ID" value="CRK87362.1"/>
    <property type="molecule type" value="Genomic_DNA"/>
</dbReference>
<feature type="binding site" evidence="14">
    <location>
        <position position="243"/>
    </location>
    <ligand>
        <name>ATP</name>
        <dbReference type="ChEBI" id="CHEBI:30616"/>
    </ligand>
</feature>
<keyword evidence="5 16" id="KW-0812">Transmembrane</keyword>
<dbReference type="Pfam" id="PF01064">
    <property type="entry name" value="Activin_recp"/>
    <property type="match status" value="1"/>
</dbReference>
<name>A0A1J1HIH9_9DIPT</name>
<keyword evidence="8 16" id="KW-0418">Kinase</keyword>
<keyword evidence="16" id="KW-0479">Metal-binding</keyword>
<evidence type="ECO:0000256" key="2">
    <source>
        <dbReference type="ARBA" id="ARBA00009605"/>
    </source>
</evidence>